<keyword evidence="1" id="KW-0812">Transmembrane</keyword>
<protein>
    <recommendedName>
        <fullName evidence="4">DUF4381 domain-containing protein</fullName>
    </recommendedName>
</protein>
<evidence type="ECO:0000256" key="1">
    <source>
        <dbReference type="SAM" id="Phobius"/>
    </source>
</evidence>
<evidence type="ECO:0008006" key="4">
    <source>
        <dbReference type="Google" id="ProtNLM"/>
    </source>
</evidence>
<accession>A0A238ZF90</accession>
<dbReference type="AlphaFoldDB" id="A0A238ZF90"/>
<name>A0A238ZF90_9PSED</name>
<gene>
    <name evidence="2" type="ORF">SAMN05216255_0359</name>
</gene>
<dbReference type="Pfam" id="PF14316">
    <property type="entry name" value="DUF4381"/>
    <property type="match status" value="1"/>
</dbReference>
<keyword evidence="1" id="KW-1133">Transmembrane helix</keyword>
<sequence>MTAPSTPSISQLQELPLPTPAFSYFPQTWGWLVLLLVSLLIFTTWAFLRWRRWLRNHYRREALLRLSQLQDASTDKDLRLGALRELPELLKRVALSMPNAPEVANLSGAQWQGFLQSTSPAPLPADLSQQLALLAYAPQAQLQALEPEQIDSLFSTCKQWIEAHHVAA</sequence>
<reference evidence="3" key="1">
    <citation type="submission" date="2017-06" db="EMBL/GenBank/DDBJ databases">
        <authorList>
            <person name="Varghese N."/>
            <person name="Submissions S."/>
        </authorList>
    </citation>
    <scope>NUCLEOTIDE SEQUENCE [LARGE SCALE GENOMIC DNA]</scope>
    <source>
        <strain evidence="3">CIP 108523</strain>
    </source>
</reference>
<proteinExistence type="predicted"/>
<dbReference type="RefSeq" id="WP_089358598.1">
    <property type="nucleotide sequence ID" value="NZ_FZOG01000001.1"/>
</dbReference>
<evidence type="ECO:0000313" key="2">
    <source>
        <dbReference type="EMBL" id="SNR81648.1"/>
    </source>
</evidence>
<keyword evidence="3" id="KW-1185">Reference proteome</keyword>
<organism evidence="2 3">
    <name type="scientific">Pseudomonas segetis</name>
    <dbReference type="NCBI Taxonomy" id="298908"/>
    <lineage>
        <taxon>Bacteria</taxon>
        <taxon>Pseudomonadati</taxon>
        <taxon>Pseudomonadota</taxon>
        <taxon>Gammaproteobacteria</taxon>
        <taxon>Pseudomonadales</taxon>
        <taxon>Pseudomonadaceae</taxon>
        <taxon>Pseudomonas</taxon>
    </lineage>
</organism>
<dbReference type="Proteomes" id="UP000242915">
    <property type="component" value="Unassembled WGS sequence"/>
</dbReference>
<keyword evidence="1" id="KW-0472">Membrane</keyword>
<dbReference type="InterPro" id="IPR025489">
    <property type="entry name" value="DUF4381"/>
</dbReference>
<feature type="transmembrane region" description="Helical" evidence="1">
    <location>
        <begin position="29"/>
        <end position="50"/>
    </location>
</feature>
<evidence type="ECO:0000313" key="3">
    <source>
        <dbReference type="Proteomes" id="UP000242915"/>
    </source>
</evidence>
<dbReference type="EMBL" id="FZOG01000001">
    <property type="protein sequence ID" value="SNR81648.1"/>
    <property type="molecule type" value="Genomic_DNA"/>
</dbReference>